<organism evidence="3">
    <name type="scientific">Streptomyces tabacisoli</name>
    <dbReference type="NCBI Taxonomy" id="3156398"/>
    <lineage>
        <taxon>Bacteria</taxon>
        <taxon>Bacillati</taxon>
        <taxon>Actinomycetota</taxon>
        <taxon>Actinomycetes</taxon>
        <taxon>Kitasatosporales</taxon>
        <taxon>Streptomycetaceae</taxon>
        <taxon>Streptomyces</taxon>
    </lineage>
</organism>
<proteinExistence type="predicted"/>
<keyword evidence="2" id="KW-0732">Signal</keyword>
<evidence type="ECO:0000256" key="1">
    <source>
        <dbReference type="SAM" id="MobiDB-lite"/>
    </source>
</evidence>
<feature type="chain" id="PRO_5043806721" evidence="2">
    <location>
        <begin position="23"/>
        <end position="80"/>
    </location>
</feature>
<dbReference type="AlphaFoldDB" id="A0AAU8INF9"/>
<dbReference type="EMBL" id="CP159534">
    <property type="protein sequence ID" value="XCJ69455.1"/>
    <property type="molecule type" value="Genomic_DNA"/>
</dbReference>
<protein>
    <submittedName>
        <fullName evidence="3">Uncharacterized protein</fullName>
    </submittedName>
</protein>
<gene>
    <name evidence="3" type="ORF">ABII15_05505</name>
</gene>
<feature type="region of interest" description="Disordered" evidence="1">
    <location>
        <begin position="41"/>
        <end position="80"/>
    </location>
</feature>
<accession>A0AAU8INF9</accession>
<feature type="signal peptide" evidence="2">
    <location>
        <begin position="1"/>
        <end position="22"/>
    </location>
</feature>
<evidence type="ECO:0000256" key="2">
    <source>
        <dbReference type="SAM" id="SignalP"/>
    </source>
</evidence>
<sequence length="80" mass="8167">MARRIGALIALTVAALAGVAHAQSAHGAASTTRADSVWLAPVDPQSAPEPNRATVPADEPNRTAPADESVQAIAPMDSVW</sequence>
<dbReference type="RefSeq" id="WP_353941142.1">
    <property type="nucleotide sequence ID" value="NZ_CP159534.1"/>
</dbReference>
<evidence type="ECO:0000313" key="3">
    <source>
        <dbReference type="EMBL" id="XCJ69455.1"/>
    </source>
</evidence>
<reference evidence="3" key="1">
    <citation type="submission" date="2024-06" db="EMBL/GenBank/DDBJ databases">
        <title>Streptomyces sp. strain HUAS MG91 genome sequences.</title>
        <authorList>
            <person name="Mo P."/>
        </authorList>
    </citation>
    <scope>NUCLEOTIDE SEQUENCE</scope>
    <source>
        <strain evidence="3">HUAS MG91</strain>
    </source>
</reference>
<dbReference type="KEGG" id="stac:ABII15_05505"/>
<name>A0AAU8INF9_9ACTN</name>